<proteinExistence type="predicted"/>
<name>A0A4Y2M8U6_ARAVE</name>
<keyword evidence="3" id="KW-1185">Reference proteome</keyword>
<feature type="region of interest" description="Disordered" evidence="1">
    <location>
        <begin position="1"/>
        <end position="20"/>
    </location>
</feature>
<evidence type="ECO:0000256" key="1">
    <source>
        <dbReference type="SAM" id="MobiDB-lite"/>
    </source>
</evidence>
<dbReference type="Proteomes" id="UP000499080">
    <property type="component" value="Unassembled WGS sequence"/>
</dbReference>
<dbReference type="EMBL" id="BGPR01006926">
    <property type="protein sequence ID" value="GBN22964.1"/>
    <property type="molecule type" value="Genomic_DNA"/>
</dbReference>
<comment type="caution">
    <text evidence="2">The sequence shown here is derived from an EMBL/GenBank/DDBJ whole genome shotgun (WGS) entry which is preliminary data.</text>
</comment>
<gene>
    <name evidence="2" type="ORF">AVEN_137572_1</name>
</gene>
<evidence type="ECO:0000313" key="3">
    <source>
        <dbReference type="Proteomes" id="UP000499080"/>
    </source>
</evidence>
<protein>
    <submittedName>
        <fullName evidence="2">Uncharacterized protein</fullName>
    </submittedName>
</protein>
<evidence type="ECO:0000313" key="2">
    <source>
        <dbReference type="EMBL" id="GBN22964.1"/>
    </source>
</evidence>
<sequence length="81" mass="8871">MGIGDLSGYKSNSEEEVSAPSLFRHSKGYEGFDGKFEYSLYTLGMGRWNLLVTSPNSEEEVSALFSIPGIPKDTGFDGKLK</sequence>
<organism evidence="2 3">
    <name type="scientific">Araneus ventricosus</name>
    <name type="common">Orbweaver spider</name>
    <name type="synonym">Epeira ventricosa</name>
    <dbReference type="NCBI Taxonomy" id="182803"/>
    <lineage>
        <taxon>Eukaryota</taxon>
        <taxon>Metazoa</taxon>
        <taxon>Ecdysozoa</taxon>
        <taxon>Arthropoda</taxon>
        <taxon>Chelicerata</taxon>
        <taxon>Arachnida</taxon>
        <taxon>Araneae</taxon>
        <taxon>Araneomorphae</taxon>
        <taxon>Entelegynae</taxon>
        <taxon>Araneoidea</taxon>
        <taxon>Araneidae</taxon>
        <taxon>Araneus</taxon>
    </lineage>
</organism>
<reference evidence="2 3" key="1">
    <citation type="journal article" date="2019" name="Sci. Rep.">
        <title>Orb-weaving spider Araneus ventricosus genome elucidates the spidroin gene catalogue.</title>
        <authorList>
            <person name="Kono N."/>
            <person name="Nakamura H."/>
            <person name="Ohtoshi R."/>
            <person name="Moran D.A.P."/>
            <person name="Shinohara A."/>
            <person name="Yoshida Y."/>
            <person name="Fujiwara M."/>
            <person name="Mori M."/>
            <person name="Tomita M."/>
            <person name="Arakawa K."/>
        </authorList>
    </citation>
    <scope>NUCLEOTIDE SEQUENCE [LARGE SCALE GENOMIC DNA]</scope>
</reference>
<accession>A0A4Y2M8U6</accession>
<dbReference type="AlphaFoldDB" id="A0A4Y2M8U6"/>